<evidence type="ECO:0000313" key="3">
    <source>
        <dbReference type="Proteomes" id="UP000799770"/>
    </source>
</evidence>
<proteinExistence type="predicted"/>
<keyword evidence="3" id="KW-1185">Reference proteome</keyword>
<accession>A0A6A5ZCF2</accession>
<organism evidence="2 3">
    <name type="scientific">Lophiotrema nucula</name>
    <dbReference type="NCBI Taxonomy" id="690887"/>
    <lineage>
        <taxon>Eukaryota</taxon>
        <taxon>Fungi</taxon>
        <taxon>Dikarya</taxon>
        <taxon>Ascomycota</taxon>
        <taxon>Pezizomycotina</taxon>
        <taxon>Dothideomycetes</taxon>
        <taxon>Pleosporomycetidae</taxon>
        <taxon>Pleosporales</taxon>
        <taxon>Lophiotremataceae</taxon>
        <taxon>Lophiotrema</taxon>
    </lineage>
</organism>
<sequence length="286" mass="30964">MATQNCGEKFDESQLDRIDPVRADFRDINHPLYPGSAGTNLDGRRNRKKLFKFLSIAIPLAVIALGISVGFYVYKSTRKSKHASPPEPTTIVVTQFATFTTHLPLLEVPTPVTRTVFVTPTPTQGSDMPMVPADKNCIDMKMGPQDSESDCRKGCDPQSGECINWNDGFWCAIPCASQSSASAAASPLSATDPTTLQTSTSPAATTLTGAPTEKKCVIPYDNENYLSSEESCHKLCGGQDQCVQWLNSWYCAVLCYDGSKPRAGGSVCAPWVSDPDCPISDKNRGH</sequence>
<reference evidence="2" key="1">
    <citation type="journal article" date="2020" name="Stud. Mycol.">
        <title>101 Dothideomycetes genomes: a test case for predicting lifestyles and emergence of pathogens.</title>
        <authorList>
            <person name="Haridas S."/>
            <person name="Albert R."/>
            <person name="Binder M."/>
            <person name="Bloem J."/>
            <person name="Labutti K."/>
            <person name="Salamov A."/>
            <person name="Andreopoulos B."/>
            <person name="Baker S."/>
            <person name="Barry K."/>
            <person name="Bills G."/>
            <person name="Bluhm B."/>
            <person name="Cannon C."/>
            <person name="Castanera R."/>
            <person name="Culley D."/>
            <person name="Daum C."/>
            <person name="Ezra D."/>
            <person name="Gonzalez J."/>
            <person name="Henrissat B."/>
            <person name="Kuo A."/>
            <person name="Liang C."/>
            <person name="Lipzen A."/>
            <person name="Lutzoni F."/>
            <person name="Magnuson J."/>
            <person name="Mondo S."/>
            <person name="Nolan M."/>
            <person name="Ohm R."/>
            <person name="Pangilinan J."/>
            <person name="Park H.-J."/>
            <person name="Ramirez L."/>
            <person name="Alfaro M."/>
            <person name="Sun H."/>
            <person name="Tritt A."/>
            <person name="Yoshinaga Y."/>
            <person name="Zwiers L.-H."/>
            <person name="Turgeon B."/>
            <person name="Goodwin S."/>
            <person name="Spatafora J."/>
            <person name="Crous P."/>
            <person name="Grigoriev I."/>
        </authorList>
    </citation>
    <scope>NUCLEOTIDE SEQUENCE</scope>
    <source>
        <strain evidence="2">CBS 627.86</strain>
    </source>
</reference>
<evidence type="ECO:0000313" key="2">
    <source>
        <dbReference type="EMBL" id="KAF2117189.1"/>
    </source>
</evidence>
<name>A0A6A5ZCF2_9PLEO</name>
<evidence type="ECO:0000256" key="1">
    <source>
        <dbReference type="SAM" id="Phobius"/>
    </source>
</evidence>
<dbReference type="AlphaFoldDB" id="A0A6A5ZCF2"/>
<dbReference type="Proteomes" id="UP000799770">
    <property type="component" value="Unassembled WGS sequence"/>
</dbReference>
<gene>
    <name evidence="2" type="ORF">BDV96DRAFT_644620</name>
</gene>
<protein>
    <submittedName>
        <fullName evidence="2">Uncharacterized protein</fullName>
    </submittedName>
</protein>
<keyword evidence="1" id="KW-0812">Transmembrane</keyword>
<keyword evidence="1" id="KW-1133">Transmembrane helix</keyword>
<keyword evidence="1" id="KW-0472">Membrane</keyword>
<dbReference type="EMBL" id="ML977319">
    <property type="protein sequence ID" value="KAF2117189.1"/>
    <property type="molecule type" value="Genomic_DNA"/>
</dbReference>
<feature type="transmembrane region" description="Helical" evidence="1">
    <location>
        <begin position="53"/>
        <end position="74"/>
    </location>
</feature>